<feature type="region of interest" description="Disordered" evidence="6">
    <location>
        <begin position="258"/>
        <end position="319"/>
    </location>
</feature>
<feature type="compositionally biased region" description="Basic and acidic residues" evidence="6">
    <location>
        <begin position="169"/>
        <end position="178"/>
    </location>
</feature>
<feature type="transmembrane region" description="Helical" evidence="7">
    <location>
        <begin position="57"/>
        <end position="77"/>
    </location>
</feature>
<dbReference type="Pfam" id="PF17854">
    <property type="entry name" value="FtsK_alpha"/>
    <property type="match status" value="1"/>
</dbReference>
<evidence type="ECO:0000256" key="4">
    <source>
        <dbReference type="ARBA" id="ARBA00023125"/>
    </source>
</evidence>
<comment type="caution">
    <text evidence="9">The sequence shown here is derived from an EMBL/GenBank/DDBJ whole genome shotgun (WGS) entry which is preliminary data.</text>
</comment>
<dbReference type="PANTHER" id="PTHR22683:SF41">
    <property type="entry name" value="DNA TRANSLOCASE FTSK"/>
    <property type="match status" value="1"/>
</dbReference>
<dbReference type="Pfam" id="PF01580">
    <property type="entry name" value="FtsK_SpoIIIE"/>
    <property type="match status" value="1"/>
</dbReference>
<evidence type="ECO:0000256" key="7">
    <source>
        <dbReference type="SAM" id="Phobius"/>
    </source>
</evidence>
<dbReference type="InterPro" id="IPR036390">
    <property type="entry name" value="WH_DNA-bd_sf"/>
</dbReference>
<dbReference type="EMBL" id="JAINWA010000003">
    <property type="protein sequence ID" value="MCD1655755.1"/>
    <property type="molecule type" value="Genomic_DNA"/>
</dbReference>
<evidence type="ECO:0000256" key="3">
    <source>
        <dbReference type="ARBA" id="ARBA00022840"/>
    </source>
</evidence>
<evidence type="ECO:0000256" key="6">
    <source>
        <dbReference type="SAM" id="MobiDB-lite"/>
    </source>
</evidence>
<keyword evidence="4" id="KW-0238">DNA-binding</keyword>
<dbReference type="PROSITE" id="PS50901">
    <property type="entry name" value="FTSK"/>
    <property type="match status" value="1"/>
</dbReference>
<dbReference type="SMART" id="SM00843">
    <property type="entry name" value="Ftsk_gamma"/>
    <property type="match status" value="1"/>
</dbReference>
<feature type="compositionally biased region" description="Low complexity" evidence="6">
    <location>
        <begin position="294"/>
        <end position="314"/>
    </location>
</feature>
<dbReference type="Gene3D" id="3.30.980.40">
    <property type="match status" value="1"/>
</dbReference>
<evidence type="ECO:0000313" key="9">
    <source>
        <dbReference type="EMBL" id="MCD1655755.1"/>
    </source>
</evidence>
<dbReference type="Gene3D" id="3.40.50.300">
    <property type="entry name" value="P-loop containing nucleotide triphosphate hydrolases"/>
    <property type="match status" value="1"/>
</dbReference>
<dbReference type="PANTHER" id="PTHR22683">
    <property type="entry name" value="SPORULATION PROTEIN RELATED"/>
    <property type="match status" value="1"/>
</dbReference>
<dbReference type="InterPro" id="IPR018541">
    <property type="entry name" value="Ftsk_gamma"/>
</dbReference>
<keyword evidence="10" id="KW-1185">Reference proteome</keyword>
<reference evidence="9" key="1">
    <citation type="submission" date="2021-08" db="EMBL/GenBank/DDBJ databases">
        <title>Comparative analyses of Brucepasteria parasyntrophica and Teretinema zuelzerae.</title>
        <authorList>
            <person name="Song Y."/>
            <person name="Brune A."/>
        </authorList>
    </citation>
    <scope>NUCLEOTIDE SEQUENCE</scope>
    <source>
        <strain evidence="9">DSM 1903</strain>
    </source>
</reference>
<dbReference type="Proteomes" id="UP001198163">
    <property type="component" value="Unassembled WGS sequence"/>
</dbReference>
<keyword evidence="7" id="KW-0812">Transmembrane</keyword>
<organism evidence="9 10">
    <name type="scientific">Teretinema zuelzerae</name>
    <dbReference type="NCBI Taxonomy" id="156"/>
    <lineage>
        <taxon>Bacteria</taxon>
        <taxon>Pseudomonadati</taxon>
        <taxon>Spirochaetota</taxon>
        <taxon>Spirochaetia</taxon>
        <taxon>Spirochaetales</taxon>
        <taxon>Treponemataceae</taxon>
        <taxon>Teretinema</taxon>
    </lineage>
</organism>
<feature type="compositionally biased region" description="Polar residues" evidence="6">
    <location>
        <begin position="154"/>
        <end position="168"/>
    </location>
</feature>
<dbReference type="InterPro" id="IPR027417">
    <property type="entry name" value="P-loop_NTPase"/>
</dbReference>
<evidence type="ECO:0000313" key="10">
    <source>
        <dbReference type="Proteomes" id="UP001198163"/>
    </source>
</evidence>
<evidence type="ECO:0000259" key="8">
    <source>
        <dbReference type="PROSITE" id="PS50901"/>
    </source>
</evidence>
<feature type="region of interest" description="Disordered" evidence="6">
    <location>
        <begin position="355"/>
        <end position="414"/>
    </location>
</feature>
<accession>A0AAE3EK19</accession>
<dbReference type="Gene3D" id="1.10.10.10">
    <property type="entry name" value="Winged helix-like DNA-binding domain superfamily/Winged helix DNA-binding domain"/>
    <property type="match status" value="1"/>
</dbReference>
<feature type="region of interest" description="Disordered" evidence="6">
    <location>
        <begin position="154"/>
        <end position="201"/>
    </location>
</feature>
<dbReference type="InterPro" id="IPR036388">
    <property type="entry name" value="WH-like_DNA-bd_sf"/>
</dbReference>
<feature type="region of interest" description="Disordered" evidence="6">
    <location>
        <begin position="219"/>
        <end position="239"/>
    </location>
</feature>
<name>A0AAE3EK19_9SPIR</name>
<dbReference type="AlphaFoldDB" id="A0AAE3EK19"/>
<dbReference type="InterPro" id="IPR003593">
    <property type="entry name" value="AAA+_ATPase"/>
</dbReference>
<keyword evidence="7" id="KW-1133">Transmembrane helix</keyword>
<protein>
    <submittedName>
        <fullName evidence="9">DNA translocase FtsK</fullName>
    </submittedName>
</protein>
<dbReference type="InterPro" id="IPR002543">
    <property type="entry name" value="FtsK_dom"/>
</dbReference>
<dbReference type="SMART" id="SM00382">
    <property type="entry name" value="AAA"/>
    <property type="match status" value="1"/>
</dbReference>
<evidence type="ECO:0000256" key="5">
    <source>
        <dbReference type="PROSITE-ProRule" id="PRU00289"/>
    </source>
</evidence>
<dbReference type="GO" id="GO:0003677">
    <property type="term" value="F:DNA binding"/>
    <property type="evidence" value="ECO:0007669"/>
    <property type="project" value="UniProtKB-KW"/>
</dbReference>
<evidence type="ECO:0000256" key="1">
    <source>
        <dbReference type="ARBA" id="ARBA00006474"/>
    </source>
</evidence>
<keyword evidence="2 5" id="KW-0547">Nucleotide-binding</keyword>
<dbReference type="CDD" id="cd01127">
    <property type="entry name" value="TrwB_TraG_TraD_VirD4"/>
    <property type="match status" value="1"/>
</dbReference>
<feature type="transmembrane region" description="Helical" evidence="7">
    <location>
        <begin position="84"/>
        <end position="105"/>
    </location>
</feature>
<dbReference type="GO" id="GO:0005524">
    <property type="term" value="F:ATP binding"/>
    <property type="evidence" value="ECO:0007669"/>
    <property type="project" value="UniProtKB-UniRule"/>
</dbReference>
<feature type="transmembrane region" description="Helical" evidence="7">
    <location>
        <begin position="12"/>
        <end position="37"/>
    </location>
</feature>
<dbReference type="Pfam" id="PF09397">
    <property type="entry name" value="FtsK_gamma"/>
    <property type="match status" value="1"/>
</dbReference>
<comment type="similarity">
    <text evidence="1">Belongs to the FtsK/SpoIIIE/SftA family.</text>
</comment>
<dbReference type="InterPro" id="IPR041027">
    <property type="entry name" value="FtsK_alpha"/>
</dbReference>
<dbReference type="RefSeq" id="WP_230757505.1">
    <property type="nucleotide sequence ID" value="NZ_JAINWA010000003.1"/>
</dbReference>
<keyword evidence="3 5" id="KW-0067">ATP-binding</keyword>
<feature type="domain" description="FtsK" evidence="8">
    <location>
        <begin position="616"/>
        <end position="808"/>
    </location>
</feature>
<evidence type="ECO:0000256" key="2">
    <source>
        <dbReference type="ARBA" id="ARBA00022741"/>
    </source>
</evidence>
<dbReference type="SUPFAM" id="SSF46785">
    <property type="entry name" value="Winged helix' DNA-binding domain"/>
    <property type="match status" value="1"/>
</dbReference>
<dbReference type="InterPro" id="IPR050206">
    <property type="entry name" value="FtsK/SpoIIIE/SftA"/>
</dbReference>
<gene>
    <name evidence="9" type="ORF">K7J14_13745</name>
</gene>
<feature type="binding site" evidence="5">
    <location>
        <begin position="633"/>
        <end position="640"/>
    </location>
    <ligand>
        <name>ATP</name>
        <dbReference type="ChEBI" id="CHEBI:30616"/>
    </ligand>
</feature>
<proteinExistence type="inferred from homology"/>
<sequence>MQNDETNDGRRIVLVALGTVFIAAAALLCASLLFVLFPLDGSAGWLLLPGEILLAGYGYSSFLVPAFLLGAAIALFVPGWSLRAGVLFASFPVPFFTVALAEALYGKASVLLAGSILLSGAHIGIVLTALFAVFGEILASIHIADLLLSKNGAGSKSNHAGETPQDSGRSTEEPDYARPRASTLSDPLASPVPATADGEDVLASPEALYGIEVVSEENETENSMASLDDDFSFPDVNAGKPSFEDPLMKTIAEAEEEAGIAPEVESIPPQAESSPESRMPSGPASETVSRATQPAPSVPASSEAPTSESLTAEAPTAAVVKKEIESPVYVDFSRHAVTSTIEDLDVLSDDILPDEELADEFVSEPVHEEFSAGENEAPLQGDPIPGENFDETDQPDDEPEFAADNEADLPDPYLADEEISDDDMADEDLVDEDLVDEDLVDEDLVDDFIDDVLFEEAAESPAISLPEEFSSPPAHKAGASYRVPVEILTSYPDGEYWIIDDATRRAAAALKDTLNEFRIQADVTGIRKGPVITMFEILPAPGVKLSRIVGLQDNIALRLAASSVRIVAPIPGKHAVGIEVPNVKRAIVSFRELIETDTPSAKKMEIPVVLGKDISGEAQLLDLASTPHLLIAGSTGSGKSVCVNSIILSILYKRSPEEVKLLLIDPKIVELKLYNDIGHILSPVITEPKKAFQALQYCLCEMERRYAMLDGMGVRDIKSYNRRIRERNIATERLPYIVVIIDEFADLMATTGKELESTVARLCAMSRAVGIHLVLATQRPSIDVITGLIKANIPTRIAFMVASKMDSRIIIDQVGAEKLLGRGDMLYASATDPFPVRIQGAFVSEEEVEHVVEFVKTLGEPDYIDEEIFVEDDEEGDIDASLFSEGDDPLYDKALEIVVLAGKASASYIQRKLKIGYNRAARLVEEMEERGIVGPANGSKPREVIHIPGK</sequence>
<feature type="compositionally biased region" description="Acidic residues" evidence="6">
    <location>
        <begin position="388"/>
        <end position="414"/>
    </location>
</feature>
<dbReference type="SUPFAM" id="SSF52540">
    <property type="entry name" value="P-loop containing nucleoside triphosphate hydrolases"/>
    <property type="match status" value="1"/>
</dbReference>
<keyword evidence="7" id="KW-0472">Membrane</keyword>